<keyword evidence="7" id="KW-0614">Plasmid</keyword>
<sequence>MSDDLTRDPFARLRQATRARIGLGRSGAGLPTSALASFRLDAARARDAVHAPLDVAALQDELSGFDTLALASAAADRSVYLRRPDLGRKLSHESRSALREGGYDLAFVICDGLSSAAVQAHAGATLRAAHEALSDLSIAPVAIVTQGRVAVGDEIGQGLGARMVAVLIGERPGLTVADSLGIYLTHNPQPGCPDSDRNCLSNIHLSGGQTPVQAASKLAWLVREARRRGLTGTKLKEEAPSLAASEIMPLPERPKD</sequence>
<comment type="pathway">
    <text evidence="5">Amine and polyamine degradation; ethanolamine degradation.</text>
</comment>
<keyword evidence="2 5" id="KW-0456">Lyase</keyword>
<dbReference type="HAMAP" id="MF_00601">
    <property type="entry name" value="EutC"/>
    <property type="match status" value="1"/>
</dbReference>
<keyword evidence="8" id="KW-1185">Reference proteome</keyword>
<feature type="binding site" evidence="5">
    <location>
        <position position="149"/>
    </location>
    <ligand>
        <name>adenosylcob(III)alamin</name>
        <dbReference type="ChEBI" id="CHEBI:18408"/>
    </ligand>
</feature>
<feature type="binding site" evidence="5">
    <location>
        <position position="170"/>
    </location>
    <ligand>
        <name>adenosylcob(III)alamin</name>
        <dbReference type="ChEBI" id="CHEBI:18408"/>
    </ligand>
</feature>
<evidence type="ECO:0000256" key="6">
    <source>
        <dbReference type="SAM" id="MobiDB-lite"/>
    </source>
</evidence>
<evidence type="ECO:0000256" key="5">
    <source>
        <dbReference type="HAMAP-Rule" id="MF_00601"/>
    </source>
</evidence>
<dbReference type="Gene3D" id="3.40.50.11240">
    <property type="entry name" value="Ethanolamine ammonia-lyase light chain (EutC)"/>
    <property type="match status" value="1"/>
</dbReference>
<geneLocation type="plasmid" evidence="7 8">
    <name>unnamed2</name>
</geneLocation>
<dbReference type="NCBIfam" id="NF003971">
    <property type="entry name" value="PRK05465.1"/>
    <property type="match status" value="1"/>
</dbReference>
<dbReference type="Proteomes" id="UP001623290">
    <property type="component" value="Plasmid unnamed2"/>
</dbReference>
<dbReference type="Gene3D" id="1.10.30.40">
    <property type="entry name" value="Ethanolamine ammonia-lyase light chain (EutC), N-terminal domain"/>
    <property type="match status" value="1"/>
</dbReference>
<keyword evidence="1 5" id="KW-0846">Cobalamin</keyword>
<comment type="catalytic activity">
    <reaction evidence="5">
        <text>ethanolamine = acetaldehyde + NH4(+)</text>
        <dbReference type="Rhea" id="RHEA:15313"/>
        <dbReference type="ChEBI" id="CHEBI:15343"/>
        <dbReference type="ChEBI" id="CHEBI:28938"/>
        <dbReference type="ChEBI" id="CHEBI:57603"/>
        <dbReference type="EC" id="4.3.1.7"/>
    </reaction>
</comment>
<gene>
    <name evidence="5 7" type="primary">eutC</name>
    <name evidence="7" type="ORF">RPE78_17635</name>
</gene>
<evidence type="ECO:0000256" key="1">
    <source>
        <dbReference type="ARBA" id="ARBA00022628"/>
    </source>
</evidence>
<dbReference type="GO" id="GO:0008851">
    <property type="term" value="F:ethanolamine ammonia-lyase activity"/>
    <property type="evidence" value="ECO:0007669"/>
    <property type="project" value="UniProtKB-EC"/>
</dbReference>
<dbReference type="EMBL" id="CP135445">
    <property type="protein sequence ID" value="WRY35671.1"/>
    <property type="molecule type" value="Genomic_DNA"/>
</dbReference>
<comment type="similarity">
    <text evidence="5">Belongs to the EutC family.</text>
</comment>
<accession>A0ABZ1E704</accession>
<keyword evidence="4 5" id="KW-1283">Bacterial microcompartment</keyword>
<comment type="function">
    <text evidence="5">Catalyzes the deamination of various vicinal amino-alcohols to oxo compounds. Allows this organism to utilize ethanolamine as the sole source of nitrogen and carbon in the presence of external vitamin B12.</text>
</comment>
<comment type="subunit">
    <text evidence="5">The basic unit is a heterodimer which dimerizes to form tetramers. The heterotetramers trimerize; 6 large subunits form a core ring with 6 small subunits projecting outwards.</text>
</comment>
<dbReference type="PANTHER" id="PTHR39330:SF1">
    <property type="entry name" value="ETHANOLAMINE AMMONIA-LYASE SMALL SUBUNIT"/>
    <property type="match status" value="1"/>
</dbReference>
<comment type="cofactor">
    <cofactor evidence="5">
        <name>adenosylcob(III)alamin</name>
        <dbReference type="ChEBI" id="CHEBI:18408"/>
    </cofactor>
    <text evidence="5">Binds between the large and small subunits.</text>
</comment>
<dbReference type="InterPro" id="IPR009246">
    <property type="entry name" value="EutC"/>
</dbReference>
<dbReference type="InterPro" id="IPR042255">
    <property type="entry name" value="EutC_N"/>
</dbReference>
<feature type="binding site" evidence="5">
    <location>
        <position position="199"/>
    </location>
    <ligand>
        <name>adenosylcob(III)alamin</name>
        <dbReference type="ChEBI" id="CHEBI:18408"/>
    </ligand>
</feature>
<protein>
    <recommendedName>
        <fullName evidence="5">Ethanolamine ammonia-lyase small subunit</fullName>
        <shortName evidence="5">EAL small subunit</shortName>
        <ecNumber evidence="5">4.3.1.7</ecNumber>
    </recommendedName>
</protein>
<dbReference type="Pfam" id="PF05985">
    <property type="entry name" value="EutC"/>
    <property type="match status" value="1"/>
</dbReference>
<organism evidence="7 8">
    <name type="scientific">Thioclava litoralis</name>
    <dbReference type="NCBI Taxonomy" id="3076557"/>
    <lineage>
        <taxon>Bacteria</taxon>
        <taxon>Pseudomonadati</taxon>
        <taxon>Pseudomonadota</taxon>
        <taxon>Alphaproteobacteria</taxon>
        <taxon>Rhodobacterales</taxon>
        <taxon>Paracoccaceae</taxon>
        <taxon>Thioclava</taxon>
    </lineage>
</organism>
<dbReference type="PANTHER" id="PTHR39330">
    <property type="entry name" value="ETHANOLAMINE AMMONIA-LYASE LIGHT CHAIN"/>
    <property type="match status" value="1"/>
</dbReference>
<comment type="subcellular location">
    <subcellularLocation>
        <location evidence="5">Bacterial microcompartment</location>
    </subcellularLocation>
</comment>
<evidence type="ECO:0000256" key="2">
    <source>
        <dbReference type="ARBA" id="ARBA00023239"/>
    </source>
</evidence>
<evidence type="ECO:0000313" key="8">
    <source>
        <dbReference type="Proteomes" id="UP001623290"/>
    </source>
</evidence>
<feature type="region of interest" description="Disordered" evidence="6">
    <location>
        <begin position="231"/>
        <end position="256"/>
    </location>
</feature>
<name>A0ABZ1E704_9RHOB</name>
<proteinExistence type="inferred from homology"/>
<dbReference type="RefSeq" id="WP_330629406.1">
    <property type="nucleotide sequence ID" value="NZ_CP135445.1"/>
</dbReference>
<evidence type="ECO:0000256" key="3">
    <source>
        <dbReference type="ARBA" id="ARBA00023285"/>
    </source>
</evidence>
<keyword evidence="3 5" id="KW-0170">Cobalt</keyword>
<dbReference type="InterPro" id="IPR042251">
    <property type="entry name" value="EutC_C"/>
</dbReference>
<reference evidence="7 8" key="1">
    <citation type="submission" date="2023-09" db="EMBL/GenBank/DDBJ databases">
        <title>Thioclava shenzhenensis sp. nov., a multidrug resistant bacteria-antagonizing species isolated from coastal seawater.</title>
        <authorList>
            <person name="Long M."/>
        </authorList>
    </citation>
    <scope>NUCLEOTIDE SEQUENCE [LARGE SCALE GENOMIC DNA]</scope>
    <source>
        <strain evidence="7 8">FTW29</strain>
        <plasmid evidence="7 8">unnamed2</plasmid>
    </source>
</reference>
<evidence type="ECO:0000313" key="7">
    <source>
        <dbReference type="EMBL" id="WRY35671.1"/>
    </source>
</evidence>
<evidence type="ECO:0000256" key="4">
    <source>
        <dbReference type="ARBA" id="ARBA00024446"/>
    </source>
</evidence>
<dbReference type="PIRSF" id="PIRSF018982">
    <property type="entry name" value="EutC"/>
    <property type="match status" value="1"/>
</dbReference>
<dbReference type="EC" id="4.3.1.7" evidence="5"/>